<gene>
    <name evidence="2" type="ORF">U2F25_07835</name>
</gene>
<organism evidence="2 3">
    <name type="scientific">Micromonospora sicca</name>
    <dbReference type="NCBI Taxonomy" id="2202420"/>
    <lineage>
        <taxon>Bacteria</taxon>
        <taxon>Bacillati</taxon>
        <taxon>Actinomycetota</taxon>
        <taxon>Actinomycetes</taxon>
        <taxon>Micromonosporales</taxon>
        <taxon>Micromonosporaceae</taxon>
        <taxon>Micromonospora</taxon>
    </lineage>
</organism>
<feature type="transmembrane region" description="Helical" evidence="1">
    <location>
        <begin position="80"/>
        <end position="103"/>
    </location>
</feature>
<keyword evidence="1" id="KW-0812">Transmembrane</keyword>
<protein>
    <submittedName>
        <fullName evidence="2">Uncharacterized protein</fullName>
    </submittedName>
</protein>
<keyword evidence="1" id="KW-0472">Membrane</keyword>
<accession>A0ABU5J9W5</accession>
<evidence type="ECO:0000256" key="1">
    <source>
        <dbReference type="SAM" id="Phobius"/>
    </source>
</evidence>
<feature type="transmembrane region" description="Helical" evidence="1">
    <location>
        <begin position="35"/>
        <end position="59"/>
    </location>
</feature>
<comment type="caution">
    <text evidence="2">The sequence shown here is derived from an EMBL/GenBank/DDBJ whole genome shotgun (WGS) entry which is preliminary data.</text>
</comment>
<dbReference type="RefSeq" id="WP_322439764.1">
    <property type="nucleotide sequence ID" value="NZ_JAXOTQ010000008.1"/>
</dbReference>
<dbReference type="EMBL" id="JAXOTQ010000008">
    <property type="protein sequence ID" value="MDZ5489378.1"/>
    <property type="molecule type" value="Genomic_DNA"/>
</dbReference>
<sequence length="174" mass="18413">MVWTRRLALAGIVWCAGLLAASTLPGGLPLPTPIILASALLLALPGFVITLIAVMGLAVQETGTRAGGGQALWRLLRETMPGWLLIASWLLFAGFWLVGVLSLGATPGVPEQRAGTYVVNNHGEATVISKAQYLTLKAQEKRIAVFVPGGFCVFAAVISTALLRREARDEAVRP</sequence>
<name>A0ABU5J9W5_9ACTN</name>
<evidence type="ECO:0000313" key="3">
    <source>
        <dbReference type="Proteomes" id="UP001290101"/>
    </source>
</evidence>
<proteinExistence type="predicted"/>
<evidence type="ECO:0000313" key="2">
    <source>
        <dbReference type="EMBL" id="MDZ5489378.1"/>
    </source>
</evidence>
<keyword evidence="1" id="KW-1133">Transmembrane helix</keyword>
<reference evidence="2 3" key="1">
    <citation type="submission" date="2023-12" db="EMBL/GenBank/DDBJ databases">
        <title>Micromonospora sp. nov., isolated from Atacama Desert.</title>
        <authorList>
            <person name="Carro L."/>
            <person name="Golinska P."/>
            <person name="Klenk H.-P."/>
            <person name="Goodfellow M."/>
        </authorList>
    </citation>
    <scope>NUCLEOTIDE SEQUENCE [LARGE SCALE GENOMIC DNA]</scope>
    <source>
        <strain evidence="2 3">4G53</strain>
    </source>
</reference>
<dbReference type="Proteomes" id="UP001290101">
    <property type="component" value="Unassembled WGS sequence"/>
</dbReference>
<keyword evidence="3" id="KW-1185">Reference proteome</keyword>
<feature type="transmembrane region" description="Helical" evidence="1">
    <location>
        <begin position="143"/>
        <end position="163"/>
    </location>
</feature>